<sequence length="387" mass="42514">MPSLPFLNIFGRQLTQLRIATSVPMTFSLVGLQAIIDVKFSCPCKAYWNIAISAFIFIVPALFAFVIMFALLKPFQYKRSSQKQNNSETSQGKDSKETSQGKDNSETSQGKDSKETSQGKDSKETSQGKDNSETSQGKDSKETSQGKDSKETSQGKDNSETSQGKDSKETSQGKDSKETSQGKDNSETSQGKDSKETSQGKDSKETSQGKVNSESSQGKDNSESSQKIAYLVCLIPSLVWICLFFIDGDYIACGFTTCNGRYACDTELHPNCFNWCKPTELSPEKNETECYKSTWQLIYISKIVGYCAAIFFCIIAIYLVKSKTSEMKTKDVASPTVIQTNDTESADEAARLLSDTPAETKTITKGEASPTISEMSNIIERVPEEAS</sequence>
<evidence type="ECO:0000256" key="4">
    <source>
        <dbReference type="ARBA" id="ARBA00022692"/>
    </source>
</evidence>
<feature type="region of interest" description="Disordered" evidence="9">
    <location>
        <begin position="80"/>
        <end position="221"/>
    </location>
</feature>
<keyword evidence="6" id="KW-0406">Ion transport</keyword>
<evidence type="ECO:0000313" key="12">
    <source>
        <dbReference type="Proteomes" id="UP001479290"/>
    </source>
</evidence>
<dbReference type="Pfam" id="PF14798">
    <property type="entry name" value="Ca_hom_mod"/>
    <property type="match status" value="1"/>
</dbReference>
<dbReference type="GO" id="GO:1904669">
    <property type="term" value="P:ATP export"/>
    <property type="evidence" value="ECO:0007669"/>
    <property type="project" value="UniProtKB-ARBA"/>
</dbReference>
<evidence type="ECO:0000256" key="8">
    <source>
        <dbReference type="ARBA" id="ARBA00023303"/>
    </source>
</evidence>
<reference evidence="11 12" key="1">
    <citation type="submission" date="2024-05" db="EMBL/GenBank/DDBJ databases">
        <title>A high-quality chromosomal-level genome assembly of Topmouth culter (Culter alburnus).</title>
        <authorList>
            <person name="Zhao H."/>
        </authorList>
    </citation>
    <scope>NUCLEOTIDE SEQUENCE [LARGE SCALE GENOMIC DNA]</scope>
    <source>
        <strain evidence="11">CATC2023</strain>
        <tissue evidence="11">Muscle</tissue>
    </source>
</reference>
<evidence type="ECO:0000256" key="10">
    <source>
        <dbReference type="SAM" id="Phobius"/>
    </source>
</evidence>
<evidence type="ECO:0000256" key="1">
    <source>
        <dbReference type="ARBA" id="ARBA00004141"/>
    </source>
</evidence>
<keyword evidence="3" id="KW-0813">Transport</keyword>
<evidence type="ECO:0000256" key="2">
    <source>
        <dbReference type="ARBA" id="ARBA00008497"/>
    </source>
</evidence>
<accession>A0AAW1ZT18</accession>
<keyword evidence="8" id="KW-0407">Ion channel</keyword>
<feature type="compositionally biased region" description="Basic and acidic residues" evidence="9">
    <location>
        <begin position="91"/>
        <end position="207"/>
    </location>
</feature>
<feature type="transmembrane region" description="Helical" evidence="10">
    <location>
        <begin position="228"/>
        <end position="246"/>
    </location>
</feature>
<dbReference type="EMBL" id="JAWDJR010000013">
    <property type="protein sequence ID" value="KAK9963988.1"/>
    <property type="molecule type" value="Genomic_DNA"/>
</dbReference>
<feature type="compositionally biased region" description="Polar residues" evidence="9">
    <location>
        <begin position="208"/>
        <end position="221"/>
    </location>
</feature>
<keyword evidence="7 10" id="KW-0472">Membrane</keyword>
<evidence type="ECO:0000256" key="9">
    <source>
        <dbReference type="SAM" id="MobiDB-lite"/>
    </source>
</evidence>
<protein>
    <submittedName>
        <fullName evidence="11">Uncharacterized protein</fullName>
    </submittedName>
</protein>
<dbReference type="GO" id="GO:0016020">
    <property type="term" value="C:membrane"/>
    <property type="evidence" value="ECO:0007669"/>
    <property type="project" value="UniProtKB-SubCell"/>
</dbReference>
<dbReference type="GO" id="GO:0034220">
    <property type="term" value="P:monoatomic ion transmembrane transport"/>
    <property type="evidence" value="ECO:0007669"/>
    <property type="project" value="UniProtKB-KW"/>
</dbReference>
<keyword evidence="4 10" id="KW-0812">Transmembrane</keyword>
<feature type="transmembrane region" description="Helical" evidence="10">
    <location>
        <begin position="303"/>
        <end position="320"/>
    </location>
</feature>
<dbReference type="Proteomes" id="UP001479290">
    <property type="component" value="Unassembled WGS sequence"/>
</dbReference>
<comment type="subcellular location">
    <subcellularLocation>
        <location evidence="1">Membrane</location>
        <topology evidence="1">Multi-pass membrane protein</topology>
    </subcellularLocation>
</comment>
<feature type="transmembrane region" description="Helical" evidence="10">
    <location>
        <begin position="48"/>
        <end position="72"/>
    </location>
</feature>
<dbReference type="AlphaFoldDB" id="A0AAW1ZT18"/>
<evidence type="ECO:0000256" key="5">
    <source>
        <dbReference type="ARBA" id="ARBA00022989"/>
    </source>
</evidence>
<feature type="compositionally biased region" description="Polar residues" evidence="9">
    <location>
        <begin position="80"/>
        <end position="90"/>
    </location>
</feature>
<dbReference type="InterPro" id="IPR029569">
    <property type="entry name" value="CALHM"/>
</dbReference>
<evidence type="ECO:0000256" key="3">
    <source>
        <dbReference type="ARBA" id="ARBA00022448"/>
    </source>
</evidence>
<dbReference type="PANTHER" id="PTHR35683">
    <property type="entry name" value="YALI0C04136P"/>
    <property type="match status" value="1"/>
</dbReference>
<evidence type="ECO:0000256" key="7">
    <source>
        <dbReference type="ARBA" id="ARBA00023136"/>
    </source>
</evidence>
<comment type="similarity">
    <text evidence="2">Belongs to the CALHM family.</text>
</comment>
<evidence type="ECO:0000313" key="11">
    <source>
        <dbReference type="EMBL" id="KAK9963988.1"/>
    </source>
</evidence>
<gene>
    <name evidence="11" type="ORF">ABG768_005199</name>
</gene>
<evidence type="ECO:0000256" key="6">
    <source>
        <dbReference type="ARBA" id="ARBA00023065"/>
    </source>
</evidence>
<organism evidence="11 12">
    <name type="scientific">Culter alburnus</name>
    <name type="common">Topmouth culter</name>
    <dbReference type="NCBI Taxonomy" id="194366"/>
    <lineage>
        <taxon>Eukaryota</taxon>
        <taxon>Metazoa</taxon>
        <taxon>Chordata</taxon>
        <taxon>Craniata</taxon>
        <taxon>Vertebrata</taxon>
        <taxon>Euteleostomi</taxon>
        <taxon>Actinopterygii</taxon>
        <taxon>Neopterygii</taxon>
        <taxon>Teleostei</taxon>
        <taxon>Ostariophysi</taxon>
        <taxon>Cypriniformes</taxon>
        <taxon>Xenocyprididae</taxon>
        <taxon>Xenocypridinae</taxon>
        <taxon>Culter</taxon>
    </lineage>
</organism>
<dbReference type="PANTHER" id="PTHR35683:SF8">
    <property type="entry name" value="YALI0C04136P"/>
    <property type="match status" value="1"/>
</dbReference>
<keyword evidence="12" id="KW-1185">Reference proteome</keyword>
<comment type="caution">
    <text evidence="11">The sequence shown here is derived from an EMBL/GenBank/DDBJ whole genome shotgun (WGS) entry which is preliminary data.</text>
</comment>
<name>A0AAW1ZT18_CULAL</name>
<keyword evidence="5 10" id="KW-1133">Transmembrane helix</keyword>
<proteinExistence type="inferred from homology"/>